<comment type="caution">
    <text evidence="1">The sequence shown here is derived from an EMBL/GenBank/DDBJ whole genome shotgun (WGS) entry which is preliminary data.</text>
</comment>
<evidence type="ECO:0000313" key="2">
    <source>
        <dbReference type="Proteomes" id="UP001215280"/>
    </source>
</evidence>
<keyword evidence="2" id="KW-1185">Reference proteome</keyword>
<dbReference type="AlphaFoldDB" id="A0AAD7K2N8"/>
<organism evidence="1 2">
    <name type="scientific">Mycena maculata</name>
    <dbReference type="NCBI Taxonomy" id="230809"/>
    <lineage>
        <taxon>Eukaryota</taxon>
        <taxon>Fungi</taxon>
        <taxon>Dikarya</taxon>
        <taxon>Basidiomycota</taxon>
        <taxon>Agaricomycotina</taxon>
        <taxon>Agaricomycetes</taxon>
        <taxon>Agaricomycetidae</taxon>
        <taxon>Agaricales</taxon>
        <taxon>Marasmiineae</taxon>
        <taxon>Mycenaceae</taxon>
        <taxon>Mycena</taxon>
    </lineage>
</organism>
<protein>
    <submittedName>
        <fullName evidence="1">Uncharacterized protein</fullName>
    </submittedName>
</protein>
<proteinExistence type="predicted"/>
<accession>A0AAD7K2N8</accession>
<evidence type="ECO:0000313" key="1">
    <source>
        <dbReference type="EMBL" id="KAJ7776936.1"/>
    </source>
</evidence>
<dbReference type="Proteomes" id="UP001215280">
    <property type="component" value="Unassembled WGS sequence"/>
</dbReference>
<name>A0AAD7K2N8_9AGAR</name>
<reference evidence="1" key="1">
    <citation type="submission" date="2023-03" db="EMBL/GenBank/DDBJ databases">
        <title>Massive genome expansion in bonnet fungi (Mycena s.s.) driven by repeated elements and novel gene families across ecological guilds.</title>
        <authorList>
            <consortium name="Lawrence Berkeley National Laboratory"/>
            <person name="Harder C.B."/>
            <person name="Miyauchi S."/>
            <person name="Viragh M."/>
            <person name="Kuo A."/>
            <person name="Thoen E."/>
            <person name="Andreopoulos B."/>
            <person name="Lu D."/>
            <person name="Skrede I."/>
            <person name="Drula E."/>
            <person name="Henrissat B."/>
            <person name="Morin E."/>
            <person name="Kohler A."/>
            <person name="Barry K."/>
            <person name="LaButti K."/>
            <person name="Morin E."/>
            <person name="Salamov A."/>
            <person name="Lipzen A."/>
            <person name="Mereny Z."/>
            <person name="Hegedus B."/>
            <person name="Baldrian P."/>
            <person name="Stursova M."/>
            <person name="Weitz H."/>
            <person name="Taylor A."/>
            <person name="Grigoriev I.V."/>
            <person name="Nagy L.G."/>
            <person name="Martin F."/>
            <person name="Kauserud H."/>
        </authorList>
    </citation>
    <scope>NUCLEOTIDE SEQUENCE</scope>
    <source>
        <strain evidence="1">CBHHK188m</strain>
    </source>
</reference>
<dbReference type="EMBL" id="JARJLG010000011">
    <property type="protein sequence ID" value="KAJ7776936.1"/>
    <property type="molecule type" value="Genomic_DNA"/>
</dbReference>
<gene>
    <name evidence="1" type="ORF">DFH07DRAFT_731429</name>
</gene>
<sequence length="214" mass="24755">MSASRVLLSRCPKGFKADTSSGLGIRPDNYEFGEDEYNVYTALCDLRFLHTPRARIVLQYGGVIARLGRSQVSDDDFFTGFGEDIYDVGDCLWDGTSGFAYWHDKLSDHEIDLLCGVYHVDTSITDPEQTSTVSWWPKPHVWARGSLDGAWWTLQCDDWFQRRLDQFERGVYKPTRQSQWRHNLKFRKEVKQCWDGYERVAESIVLSMTDGSRS</sequence>